<dbReference type="InterPro" id="IPR057326">
    <property type="entry name" value="KR_dom"/>
</dbReference>
<evidence type="ECO:0000313" key="7">
    <source>
        <dbReference type="EMBL" id="MFB9448162.1"/>
    </source>
</evidence>
<evidence type="ECO:0000256" key="5">
    <source>
        <dbReference type="ARBA" id="ARBA00033067"/>
    </source>
</evidence>
<dbReference type="InterPro" id="IPR036291">
    <property type="entry name" value="NAD(P)-bd_dom_sf"/>
</dbReference>
<keyword evidence="8" id="KW-1185">Reference proteome</keyword>
<evidence type="ECO:0000313" key="8">
    <source>
        <dbReference type="Proteomes" id="UP001589608"/>
    </source>
</evidence>
<dbReference type="SUPFAM" id="SSF51735">
    <property type="entry name" value="NAD(P)-binding Rossmann-fold domains"/>
    <property type="match status" value="1"/>
</dbReference>
<evidence type="ECO:0000256" key="3">
    <source>
        <dbReference type="ARBA" id="ARBA00018569"/>
    </source>
</evidence>
<proteinExistence type="inferred from homology"/>
<dbReference type="EMBL" id="JBHMCA010000056">
    <property type="protein sequence ID" value="MFB9448162.1"/>
    <property type="molecule type" value="Genomic_DNA"/>
</dbReference>
<comment type="caution">
    <text evidence="7">The sequence shown here is derived from an EMBL/GenBank/DDBJ whole genome shotgun (WGS) entry which is preliminary data.</text>
</comment>
<feature type="domain" description="Ketoreductase" evidence="6">
    <location>
        <begin position="1"/>
        <end position="179"/>
    </location>
</feature>
<dbReference type="Gene3D" id="3.90.25.10">
    <property type="entry name" value="UDP-galactose 4-epimerase, domain 1"/>
    <property type="match status" value="1"/>
</dbReference>
<evidence type="ECO:0000259" key="6">
    <source>
        <dbReference type="SMART" id="SM00822"/>
    </source>
</evidence>
<dbReference type="PANTHER" id="PTHR43725">
    <property type="entry name" value="UDP-GLUCOSE 4-EPIMERASE"/>
    <property type="match status" value="1"/>
</dbReference>
<evidence type="ECO:0000256" key="4">
    <source>
        <dbReference type="ARBA" id="ARBA00031367"/>
    </source>
</evidence>
<comment type="similarity">
    <text evidence="2">Belongs to the NAD(P)-dependent epimerase/dehydratase family.</text>
</comment>
<dbReference type="InterPro" id="IPR001509">
    <property type="entry name" value="Epimerase_deHydtase"/>
</dbReference>
<reference evidence="7 8" key="1">
    <citation type="submission" date="2024-09" db="EMBL/GenBank/DDBJ databases">
        <authorList>
            <person name="Sun Q."/>
            <person name="Mori K."/>
        </authorList>
    </citation>
    <scope>NUCLEOTIDE SEQUENCE [LARGE SCALE GENOMIC DNA]</scope>
    <source>
        <strain evidence="7 8">JCM 3307</strain>
    </source>
</reference>
<name>A0ABV5MH15_9ACTN</name>
<dbReference type="Proteomes" id="UP001589608">
    <property type="component" value="Unassembled WGS sequence"/>
</dbReference>
<gene>
    <name evidence="7" type="ORF">ACFFTR_34170</name>
</gene>
<evidence type="ECO:0000256" key="1">
    <source>
        <dbReference type="ARBA" id="ARBA00004947"/>
    </source>
</evidence>
<accession>A0ABV5MH15</accession>
<protein>
    <recommendedName>
        <fullName evidence="3">UDP-glucose 4-epimerase</fullName>
    </recommendedName>
    <alternativeName>
        <fullName evidence="5">Galactowaldenase</fullName>
    </alternativeName>
    <alternativeName>
        <fullName evidence="4">UDP-galactose 4-epimerase</fullName>
    </alternativeName>
</protein>
<organism evidence="7 8">
    <name type="scientific">Dactylosporangium vinaceum</name>
    <dbReference type="NCBI Taxonomy" id="53362"/>
    <lineage>
        <taxon>Bacteria</taxon>
        <taxon>Bacillati</taxon>
        <taxon>Actinomycetota</taxon>
        <taxon>Actinomycetes</taxon>
        <taxon>Micromonosporales</taxon>
        <taxon>Micromonosporaceae</taxon>
        <taxon>Dactylosporangium</taxon>
    </lineage>
</organism>
<dbReference type="Gene3D" id="3.40.50.720">
    <property type="entry name" value="NAD(P)-binding Rossmann-like Domain"/>
    <property type="match status" value="1"/>
</dbReference>
<evidence type="ECO:0000256" key="2">
    <source>
        <dbReference type="ARBA" id="ARBA00007637"/>
    </source>
</evidence>
<dbReference type="Pfam" id="PF01370">
    <property type="entry name" value="Epimerase"/>
    <property type="match status" value="1"/>
</dbReference>
<sequence length="311" mass="32768">MRVLVTGGLGYLGHAVTLELQAAGHDVTVMTRGRTDAKPPAAAELVVGDIRDRARVAAIVRTGNFDGVCHLAAVTQGRESFADPLTYWDVNTGGTLNLLLALDRFKHERQPARFVFASSHVVYGAGHEGTLAENLPLQPNSPYGASKAAAEDIVNAYAATGGINAVVLRVFNLAGAAGEVGDTDTARIIPNVFRAISGQANHVMLNGDGSAVRDFVHVMDAAAAFRAAIESPSAGNAHIFNVASGHGNSVAEIIATSEQVTGRHVPIIRNPSKPEAQSLVADIELITSKLGWLPRRSNLTTMISDAWAVWL</sequence>
<comment type="pathway">
    <text evidence="1">Carbohydrate metabolism; galactose metabolism.</text>
</comment>
<dbReference type="SMART" id="SM00822">
    <property type="entry name" value="PKS_KR"/>
    <property type="match status" value="1"/>
</dbReference>
<dbReference type="PANTHER" id="PTHR43725:SF53">
    <property type="entry name" value="UDP-ARABINOSE 4-EPIMERASE 1"/>
    <property type="match status" value="1"/>
</dbReference>
<dbReference type="RefSeq" id="WP_223096678.1">
    <property type="nucleotide sequence ID" value="NZ_CP061913.1"/>
</dbReference>